<dbReference type="Gene3D" id="1.20.1260.20">
    <property type="entry name" value="PPE superfamily"/>
    <property type="match status" value="1"/>
</dbReference>
<feature type="compositionally biased region" description="Gly residues" evidence="1">
    <location>
        <begin position="316"/>
        <end position="398"/>
    </location>
</feature>
<feature type="compositionally biased region" description="Gly residues" evidence="1">
    <location>
        <begin position="246"/>
        <end position="264"/>
    </location>
</feature>
<gene>
    <name evidence="2" type="ORF">GCM10020366_67280</name>
</gene>
<evidence type="ECO:0000313" key="3">
    <source>
        <dbReference type="Proteomes" id="UP001500483"/>
    </source>
</evidence>
<proteinExistence type="predicted"/>
<feature type="compositionally biased region" description="Low complexity" evidence="1">
    <location>
        <begin position="234"/>
        <end position="245"/>
    </location>
</feature>
<evidence type="ECO:0000256" key="1">
    <source>
        <dbReference type="SAM" id="MobiDB-lite"/>
    </source>
</evidence>
<dbReference type="Proteomes" id="UP001500483">
    <property type="component" value="Unassembled WGS sequence"/>
</dbReference>
<feature type="region of interest" description="Disordered" evidence="1">
    <location>
        <begin position="119"/>
        <end position="144"/>
    </location>
</feature>
<evidence type="ECO:0008006" key="4">
    <source>
        <dbReference type="Google" id="ProtNLM"/>
    </source>
</evidence>
<accession>A0ABP6S1V5</accession>
<comment type="caution">
    <text evidence="2">The sequence shown here is derived from an EMBL/GenBank/DDBJ whole genome shotgun (WGS) entry which is preliminary data.</text>
</comment>
<feature type="region of interest" description="Disordered" evidence="1">
    <location>
        <begin position="178"/>
        <end position="441"/>
    </location>
</feature>
<dbReference type="EMBL" id="BAAAYK010000038">
    <property type="protein sequence ID" value="GAA3365828.1"/>
    <property type="molecule type" value="Genomic_DNA"/>
</dbReference>
<feature type="compositionally biased region" description="Low complexity" evidence="1">
    <location>
        <begin position="265"/>
        <end position="275"/>
    </location>
</feature>
<sequence length="441" mass="43332">MAGSVSSDMNATMCVAGGARQLRVNMAGDGNAADLPRALDCGADSWKAAAKEFRELATDIEAALKEAEAAHEGRAADAANASIAEIAPHTEAAAQTADGVGLALENQAKAQRDAFASIPGEGETLSNGRPVQLDPPQKGWVEEGGWDDTWILGWASDYEERMEDFQLTNDRAAAVQERYERETDANLASIPEFQPMPGEESNSPAPGATTPSARDAMGNSQFSSVSSYGGGVPAGTSSSWASSPTPGGGGAPSLGAGNPGGAPAGSGSAWAPSPQAGGGLAPGVVRGPDGTLYRQNPQTGAWERQNPYNGRWAPAPGGGPGGAAGGRGGVGAGGSGGRMGGLGAGAGAGAGSGTGAGGRAGIGGLGGAGGGTSASGGAGAAGARGGAGAPGGVGGGQRGAQQGEDAEHERPSWLIEEEDVFTNDMRAVAPPVFGDWENQDR</sequence>
<name>A0ABP6S1V5_9PSEU</name>
<keyword evidence="3" id="KW-1185">Reference proteome</keyword>
<organism evidence="2 3">
    <name type="scientific">Saccharopolyspora gregorii</name>
    <dbReference type="NCBI Taxonomy" id="33914"/>
    <lineage>
        <taxon>Bacteria</taxon>
        <taxon>Bacillati</taxon>
        <taxon>Actinomycetota</taxon>
        <taxon>Actinomycetes</taxon>
        <taxon>Pseudonocardiales</taxon>
        <taxon>Pseudonocardiaceae</taxon>
        <taxon>Saccharopolyspora</taxon>
    </lineage>
</organism>
<evidence type="ECO:0000313" key="2">
    <source>
        <dbReference type="EMBL" id="GAA3365828.1"/>
    </source>
</evidence>
<reference evidence="3" key="1">
    <citation type="journal article" date="2019" name="Int. J. Syst. Evol. Microbiol.">
        <title>The Global Catalogue of Microorganisms (GCM) 10K type strain sequencing project: providing services to taxonomists for standard genome sequencing and annotation.</title>
        <authorList>
            <consortium name="The Broad Institute Genomics Platform"/>
            <consortium name="The Broad Institute Genome Sequencing Center for Infectious Disease"/>
            <person name="Wu L."/>
            <person name="Ma J."/>
        </authorList>
    </citation>
    <scope>NUCLEOTIDE SEQUENCE [LARGE SCALE GENOMIC DNA]</scope>
    <source>
        <strain evidence="3">JCM 9687</strain>
    </source>
</reference>
<feature type="compositionally biased region" description="Polar residues" evidence="1">
    <location>
        <begin position="200"/>
        <end position="227"/>
    </location>
</feature>
<dbReference type="InterPro" id="IPR038332">
    <property type="entry name" value="PPE_sf"/>
</dbReference>
<protein>
    <recommendedName>
        <fullName evidence="4">PPE domain-containing protein</fullName>
    </recommendedName>
</protein>